<dbReference type="Proteomes" id="UP000182835">
    <property type="component" value="Unassembled WGS sequence"/>
</dbReference>
<dbReference type="CDD" id="cd23110">
    <property type="entry name" value="GRP"/>
    <property type="match status" value="1"/>
</dbReference>
<gene>
    <name evidence="9" type="ORF">RU96_GL002284</name>
</gene>
<dbReference type="InterPro" id="IPR010651">
    <property type="entry name" value="Sugar_transport"/>
</dbReference>
<evidence type="ECO:0000313" key="10">
    <source>
        <dbReference type="Proteomes" id="UP000182835"/>
    </source>
</evidence>
<evidence type="ECO:0000256" key="2">
    <source>
        <dbReference type="ARBA" id="ARBA00006117"/>
    </source>
</evidence>
<dbReference type="PANTHER" id="PTHR16119:SF17">
    <property type="entry name" value="TRANSMEMBRANE PROTEIN 144"/>
    <property type="match status" value="1"/>
</dbReference>
<comment type="subcellular location">
    <subcellularLocation>
        <location evidence="1">Cell membrane</location>
        <topology evidence="1">Multi-pass membrane protein</topology>
    </subcellularLocation>
</comment>
<dbReference type="AlphaFoldDB" id="A0A1L8R6X1"/>
<keyword evidence="3" id="KW-0813">Transport</keyword>
<comment type="caution">
    <text evidence="9">The sequence shown here is derived from an EMBL/GenBank/DDBJ whole genome shotgun (WGS) entry which is preliminary data.</text>
</comment>
<feature type="transmembrane region" description="Helical" evidence="8">
    <location>
        <begin position="44"/>
        <end position="62"/>
    </location>
</feature>
<proteinExistence type="inferred from homology"/>
<feature type="transmembrane region" description="Helical" evidence="8">
    <location>
        <begin position="226"/>
        <end position="244"/>
    </location>
</feature>
<dbReference type="Pfam" id="PF06800">
    <property type="entry name" value="Sugar_transport"/>
    <property type="match status" value="1"/>
</dbReference>
<protein>
    <submittedName>
        <fullName evidence="9">Glucose uptake protein</fullName>
    </submittedName>
</protein>
<dbReference type="InterPro" id="IPR037185">
    <property type="entry name" value="EmrE-like"/>
</dbReference>
<feature type="transmembrane region" description="Helical" evidence="8">
    <location>
        <begin position="12"/>
        <end position="32"/>
    </location>
</feature>
<feature type="transmembrane region" description="Helical" evidence="8">
    <location>
        <begin position="250"/>
        <end position="271"/>
    </location>
</feature>
<feature type="transmembrane region" description="Helical" evidence="8">
    <location>
        <begin position="96"/>
        <end position="120"/>
    </location>
</feature>
<evidence type="ECO:0000256" key="7">
    <source>
        <dbReference type="ARBA" id="ARBA00023136"/>
    </source>
</evidence>
<dbReference type="GO" id="GO:0015144">
    <property type="term" value="F:carbohydrate transmembrane transporter activity"/>
    <property type="evidence" value="ECO:0007669"/>
    <property type="project" value="InterPro"/>
</dbReference>
<evidence type="ECO:0000313" key="9">
    <source>
        <dbReference type="EMBL" id="OJG15471.1"/>
    </source>
</evidence>
<accession>A0A1L8R6X1</accession>
<keyword evidence="7 8" id="KW-0472">Membrane</keyword>
<name>A0A1L8R6X1_9ENTE</name>
<evidence type="ECO:0000256" key="1">
    <source>
        <dbReference type="ARBA" id="ARBA00004651"/>
    </source>
</evidence>
<dbReference type="STRING" id="317010.RU96_GL002284"/>
<reference evidence="9 10" key="1">
    <citation type="submission" date="2014-12" db="EMBL/GenBank/DDBJ databases">
        <title>Draft genome sequences of 29 type strains of Enterococci.</title>
        <authorList>
            <person name="Zhong Z."/>
            <person name="Sun Z."/>
            <person name="Liu W."/>
            <person name="Zhang W."/>
            <person name="Zhang H."/>
        </authorList>
    </citation>
    <scope>NUCLEOTIDE SEQUENCE [LARGE SCALE GENOMIC DNA]</scope>
    <source>
        <strain evidence="9 10">DSM 21207</strain>
    </source>
</reference>
<feature type="transmembrane region" description="Helical" evidence="8">
    <location>
        <begin position="126"/>
        <end position="145"/>
    </location>
</feature>
<evidence type="ECO:0000256" key="6">
    <source>
        <dbReference type="ARBA" id="ARBA00022989"/>
    </source>
</evidence>
<feature type="transmembrane region" description="Helical" evidence="8">
    <location>
        <begin position="170"/>
        <end position="189"/>
    </location>
</feature>
<evidence type="ECO:0000256" key="8">
    <source>
        <dbReference type="SAM" id="Phobius"/>
    </source>
</evidence>
<sequence length="304" mass="33024">MGVFLELEKRRMEMAILVALIPMFAWGSIGLVSGKLGGDANQQTLGMTMGAFIFSLGIFFVMRPTIDMMTIIVGFISGLFWFVGQNGQFHAMKAMGVSVGLPLSTGMQLMLNTIAGAIFFHEWQHGRDFVLGFLALALLVAGAYLTSRKDPDGKSEPEAGRKMYDFGKGFRFLFVSTIGYGLYTIIITWAGLDPLAIILPQSVGMLTGALCFSAKKVAFDKYVWRNITSGLLWGIGNICMLLSIQTVGLAVGFSLSQMGIIISTLGGIFLLGEHKTKKEMFYVIIGCLLVIFGGILLGYMKALA</sequence>
<dbReference type="GO" id="GO:0005886">
    <property type="term" value="C:plasma membrane"/>
    <property type="evidence" value="ECO:0007669"/>
    <property type="project" value="UniProtKB-SubCell"/>
</dbReference>
<feature type="transmembrane region" description="Helical" evidence="8">
    <location>
        <begin position="68"/>
        <end position="84"/>
    </location>
</feature>
<dbReference type="SUPFAM" id="SSF103481">
    <property type="entry name" value="Multidrug resistance efflux transporter EmrE"/>
    <property type="match status" value="1"/>
</dbReference>
<keyword evidence="6 8" id="KW-1133">Transmembrane helix</keyword>
<feature type="transmembrane region" description="Helical" evidence="8">
    <location>
        <begin position="280"/>
        <end position="300"/>
    </location>
</feature>
<dbReference type="PANTHER" id="PTHR16119">
    <property type="entry name" value="TRANSMEMBRANE PROTEIN 144"/>
    <property type="match status" value="1"/>
</dbReference>
<comment type="similarity">
    <text evidence="2">Belongs to the GRP transporter (TC 2.A.7.5) family.</text>
</comment>
<evidence type="ECO:0000256" key="5">
    <source>
        <dbReference type="ARBA" id="ARBA00022692"/>
    </source>
</evidence>
<keyword evidence="5 8" id="KW-0812">Transmembrane</keyword>
<keyword evidence="4" id="KW-0762">Sugar transport</keyword>
<dbReference type="EMBL" id="JXKG01000007">
    <property type="protein sequence ID" value="OJG15471.1"/>
    <property type="molecule type" value="Genomic_DNA"/>
</dbReference>
<organism evidence="9 10">
    <name type="scientific">Enterococcus canintestini</name>
    <dbReference type="NCBI Taxonomy" id="317010"/>
    <lineage>
        <taxon>Bacteria</taxon>
        <taxon>Bacillati</taxon>
        <taxon>Bacillota</taxon>
        <taxon>Bacilli</taxon>
        <taxon>Lactobacillales</taxon>
        <taxon>Enterococcaceae</taxon>
        <taxon>Enterococcus</taxon>
    </lineage>
</organism>
<evidence type="ECO:0000256" key="3">
    <source>
        <dbReference type="ARBA" id="ARBA00022448"/>
    </source>
</evidence>
<feature type="transmembrane region" description="Helical" evidence="8">
    <location>
        <begin position="195"/>
        <end position="214"/>
    </location>
</feature>
<evidence type="ECO:0000256" key="4">
    <source>
        <dbReference type="ARBA" id="ARBA00022597"/>
    </source>
</evidence>